<dbReference type="InterPro" id="IPR051450">
    <property type="entry name" value="Gfo/Idh/MocA_Oxidoreductases"/>
</dbReference>
<dbReference type="Pfam" id="PF01408">
    <property type="entry name" value="GFO_IDH_MocA"/>
    <property type="match status" value="1"/>
</dbReference>
<gene>
    <name evidence="3" type="ORF">Natoc_3524</name>
</gene>
<dbReference type="SUPFAM" id="SSF51735">
    <property type="entry name" value="NAD(P)-binding Rossmann-fold domains"/>
    <property type="match status" value="1"/>
</dbReference>
<proteinExistence type="predicted"/>
<sequence>MTGNSRLAVGVIGVGTMGQHHARVYDDLEDATLAGVFDVDADRANAVADRHGTAAVGLETLLGRADAVSVAVPTAHHLEVARSCLEAGVPILVEKPIVGDLADGRTLRRLAEAAGVTVQVGHVERFNPAVETLAGLLEDLSVIDITARRLGPPPERPIADSAVTDLMIHDIDVVRALLEDDPVDVAGCGVAGDRHAGALLEFPDAMASLTASRLTQRKVRTLEVTTEECLVAVDYLDQSVEIHRRSIPEYVERDEGVRFRHERLIERVRVPNEEPLRRELASFLEAVRTDSTPEVTVDDGLAALEIARRIEREEPDDRPTVDLEVPND</sequence>
<dbReference type="Proteomes" id="UP000010878">
    <property type="component" value="Chromosome"/>
</dbReference>
<dbReference type="AlphaFoldDB" id="L0K4F5"/>
<dbReference type="Pfam" id="PF22725">
    <property type="entry name" value="GFO_IDH_MocA_C3"/>
    <property type="match status" value="1"/>
</dbReference>
<organism evidence="3 4">
    <name type="scientific">Natronococcus occultus SP4</name>
    <dbReference type="NCBI Taxonomy" id="694430"/>
    <lineage>
        <taxon>Archaea</taxon>
        <taxon>Methanobacteriati</taxon>
        <taxon>Methanobacteriota</taxon>
        <taxon>Stenosarchaea group</taxon>
        <taxon>Halobacteria</taxon>
        <taxon>Halobacteriales</taxon>
        <taxon>Natrialbaceae</taxon>
        <taxon>Natronococcus</taxon>
    </lineage>
</organism>
<dbReference type="InterPro" id="IPR055170">
    <property type="entry name" value="GFO_IDH_MocA-like_dom"/>
</dbReference>
<dbReference type="Gene3D" id="3.40.50.720">
    <property type="entry name" value="NAD(P)-binding Rossmann-like Domain"/>
    <property type="match status" value="1"/>
</dbReference>
<feature type="domain" description="Gfo/Idh/MocA-like oxidoreductase N-terminal" evidence="1">
    <location>
        <begin position="8"/>
        <end position="122"/>
    </location>
</feature>
<keyword evidence="4" id="KW-1185">Reference proteome</keyword>
<dbReference type="EMBL" id="CP003929">
    <property type="protein sequence ID" value="AGB39249.1"/>
    <property type="molecule type" value="Genomic_DNA"/>
</dbReference>
<name>L0K4F5_9EURY</name>
<dbReference type="STRING" id="694430.Natoc_3524"/>
<dbReference type="RefSeq" id="WP_015322683.1">
    <property type="nucleotide sequence ID" value="NC_019974.1"/>
</dbReference>
<dbReference type="GO" id="GO:0000166">
    <property type="term" value="F:nucleotide binding"/>
    <property type="evidence" value="ECO:0007669"/>
    <property type="project" value="InterPro"/>
</dbReference>
<feature type="domain" description="GFO/IDH/MocA-like oxidoreductase" evidence="2">
    <location>
        <begin position="159"/>
        <end position="227"/>
    </location>
</feature>
<evidence type="ECO:0000313" key="3">
    <source>
        <dbReference type="EMBL" id="AGB39249.1"/>
    </source>
</evidence>
<protein>
    <submittedName>
        <fullName evidence="3">Putative dehydrogenase</fullName>
    </submittedName>
</protein>
<dbReference type="KEGG" id="nou:Natoc_3524"/>
<dbReference type="OrthoDB" id="25239at2157"/>
<accession>L0K4F5</accession>
<evidence type="ECO:0000259" key="2">
    <source>
        <dbReference type="Pfam" id="PF22725"/>
    </source>
</evidence>
<dbReference type="SUPFAM" id="SSF55347">
    <property type="entry name" value="Glyceraldehyde-3-phosphate dehydrogenase-like, C-terminal domain"/>
    <property type="match status" value="1"/>
</dbReference>
<evidence type="ECO:0000259" key="1">
    <source>
        <dbReference type="Pfam" id="PF01408"/>
    </source>
</evidence>
<dbReference type="GeneID" id="14402210"/>
<reference evidence="3 4" key="1">
    <citation type="submission" date="2012-11" db="EMBL/GenBank/DDBJ databases">
        <title>FINISHED of Natronococcus occultus SP4, DSM 3396.</title>
        <authorList>
            <consortium name="DOE Joint Genome Institute"/>
            <person name="Eisen J."/>
            <person name="Huntemann M."/>
            <person name="Wei C.-L."/>
            <person name="Han J."/>
            <person name="Detter J.C."/>
            <person name="Han C."/>
            <person name="Tapia R."/>
            <person name="Chen A."/>
            <person name="Kyrpides N."/>
            <person name="Mavromatis K."/>
            <person name="Markowitz V."/>
            <person name="Szeto E."/>
            <person name="Ivanova N."/>
            <person name="Mikhailova N."/>
            <person name="Ovchinnikova G."/>
            <person name="Pagani I."/>
            <person name="Pati A."/>
            <person name="Goodwin L."/>
            <person name="Nordberg H.P."/>
            <person name="Cantor M.N."/>
            <person name="Hua S.X."/>
            <person name="Woyke T."/>
            <person name="Eisen J."/>
            <person name="Klenk H.-P."/>
            <person name="Klenk H.-P."/>
        </authorList>
    </citation>
    <scope>NUCLEOTIDE SEQUENCE [LARGE SCALE GENOMIC DNA]</scope>
    <source>
        <strain evidence="3 4">SP4</strain>
    </source>
</reference>
<dbReference type="InterPro" id="IPR000683">
    <property type="entry name" value="Gfo/Idh/MocA-like_OxRdtase_N"/>
</dbReference>
<dbReference type="PANTHER" id="PTHR43377:SF1">
    <property type="entry name" value="BILIVERDIN REDUCTASE A"/>
    <property type="match status" value="1"/>
</dbReference>
<dbReference type="PANTHER" id="PTHR43377">
    <property type="entry name" value="BILIVERDIN REDUCTASE A"/>
    <property type="match status" value="1"/>
</dbReference>
<dbReference type="eggNOG" id="arCOG01622">
    <property type="taxonomic scope" value="Archaea"/>
</dbReference>
<dbReference type="Gene3D" id="3.30.360.10">
    <property type="entry name" value="Dihydrodipicolinate Reductase, domain 2"/>
    <property type="match status" value="1"/>
</dbReference>
<dbReference type="HOGENOM" id="CLU_023194_10_0_2"/>
<evidence type="ECO:0000313" key="4">
    <source>
        <dbReference type="Proteomes" id="UP000010878"/>
    </source>
</evidence>
<dbReference type="InterPro" id="IPR036291">
    <property type="entry name" value="NAD(P)-bd_dom_sf"/>
</dbReference>